<organism evidence="1 2">
    <name type="scientific">Brunnivagina elsteri CCALA 953</name>
    <dbReference type="NCBI Taxonomy" id="987040"/>
    <lineage>
        <taxon>Bacteria</taxon>
        <taxon>Bacillati</taxon>
        <taxon>Cyanobacteriota</taxon>
        <taxon>Cyanophyceae</taxon>
        <taxon>Nostocales</taxon>
        <taxon>Calotrichaceae</taxon>
        <taxon>Brunnivagina</taxon>
    </lineage>
</organism>
<keyword evidence="2" id="KW-1185">Reference proteome</keyword>
<reference evidence="1 2" key="1">
    <citation type="submission" date="2017-08" db="EMBL/GenBank/DDBJ databases">
        <title>Draft genome sequence of filamentous cyanobacterium Calothrix elsteri CCALA 953.</title>
        <authorList>
            <person name="Gagunashvili A.N."/>
            <person name="Elster J."/>
            <person name="Andresson O.S."/>
        </authorList>
    </citation>
    <scope>NUCLEOTIDE SEQUENCE [LARGE SCALE GENOMIC DNA]</scope>
    <source>
        <strain evidence="1 2">CCALA 953</strain>
    </source>
</reference>
<evidence type="ECO:0000313" key="1">
    <source>
        <dbReference type="EMBL" id="PAX60040.1"/>
    </source>
</evidence>
<dbReference type="AlphaFoldDB" id="A0A2A2TNL4"/>
<proteinExistence type="predicted"/>
<dbReference type="EMBL" id="NTFS01000025">
    <property type="protein sequence ID" value="PAX60040.1"/>
    <property type="molecule type" value="Genomic_DNA"/>
</dbReference>
<protein>
    <submittedName>
        <fullName evidence="1">Uncharacterized protein</fullName>
    </submittedName>
</protein>
<dbReference type="OrthoDB" id="513870at2"/>
<comment type="caution">
    <text evidence="1">The sequence shown here is derived from an EMBL/GenBank/DDBJ whole genome shotgun (WGS) entry which is preliminary data.</text>
</comment>
<name>A0A2A2TNL4_9CYAN</name>
<evidence type="ECO:0000313" key="2">
    <source>
        <dbReference type="Proteomes" id="UP000218238"/>
    </source>
</evidence>
<gene>
    <name evidence="1" type="ORF">CK510_04000</name>
</gene>
<sequence length="230" mass="25759">MAWLALGEINLTQDWEFTIPVVGEVFRIIHKPINNTDNKYLKAVVAQGFVDEKLNIFNPQRLSYRSESEIFTFYFPSGIAQQKLCLKRLDYTDIDWIIEAEVYQAANPLEELSNYLKARFGETTIMDYLVSTSSGFRSVFPTTVETMAEFSDVTEIVGRNPNRLHLIIRAGLQEISLFTNIAADGSGLNLIEKVPAGQLFILPNNGGIYKGDIFAQSAVAASDISITEYA</sequence>
<accession>A0A2A2TNL4</accession>
<dbReference type="Proteomes" id="UP000218238">
    <property type="component" value="Unassembled WGS sequence"/>
</dbReference>
<dbReference type="RefSeq" id="WP_095720463.1">
    <property type="nucleotide sequence ID" value="NZ_NTFS01000025.1"/>
</dbReference>